<protein>
    <recommendedName>
        <fullName evidence="3">Lipoprotein</fullName>
    </recommendedName>
</protein>
<keyword evidence="2" id="KW-1185">Reference proteome</keyword>
<dbReference type="PROSITE" id="PS51257">
    <property type="entry name" value="PROKAR_LIPOPROTEIN"/>
    <property type="match status" value="1"/>
</dbReference>
<dbReference type="Proteomes" id="UP001481872">
    <property type="component" value="Unassembled WGS sequence"/>
</dbReference>
<evidence type="ECO:0000313" key="2">
    <source>
        <dbReference type="Proteomes" id="UP001481872"/>
    </source>
</evidence>
<name>A0ABV1J4R2_9FIRM</name>
<reference evidence="1 2" key="1">
    <citation type="submission" date="2024-04" db="EMBL/GenBank/DDBJ databases">
        <title>Human intestinal bacterial collection.</title>
        <authorList>
            <person name="Pauvert C."/>
            <person name="Hitch T.C.A."/>
            <person name="Clavel T."/>
        </authorList>
    </citation>
    <scope>NUCLEOTIDE SEQUENCE [LARGE SCALE GENOMIC DNA]</scope>
    <source>
        <strain evidence="1 2">CLA-SR-H026</strain>
    </source>
</reference>
<dbReference type="RefSeq" id="WP_349053565.1">
    <property type="nucleotide sequence ID" value="NZ_JBBNPS010000004.1"/>
</dbReference>
<proteinExistence type="predicted"/>
<evidence type="ECO:0008006" key="3">
    <source>
        <dbReference type="Google" id="ProtNLM"/>
    </source>
</evidence>
<gene>
    <name evidence="1" type="ORF">AAA081_02495</name>
</gene>
<dbReference type="EMBL" id="JBBNPS010000004">
    <property type="protein sequence ID" value="MEQ3353172.1"/>
    <property type="molecule type" value="Genomic_DNA"/>
</dbReference>
<accession>A0ABV1J4R2</accession>
<comment type="caution">
    <text evidence="1">The sequence shown here is derived from an EMBL/GenBank/DDBJ whole genome shotgun (WGS) entry which is preliminary data.</text>
</comment>
<organism evidence="1 2">
    <name type="scientific">Aedoeadaptatus acetigenes</name>
    <dbReference type="NCBI Taxonomy" id="2981723"/>
    <lineage>
        <taxon>Bacteria</taxon>
        <taxon>Bacillati</taxon>
        <taxon>Bacillota</taxon>
        <taxon>Tissierellia</taxon>
        <taxon>Tissierellales</taxon>
        <taxon>Peptoniphilaceae</taxon>
        <taxon>Aedoeadaptatus</taxon>
    </lineage>
</organism>
<sequence>MKKRLPILLLLLFLTACGPIKGDYRIIEKPALNRSPLQGRWVVTKIQTVTDDSVDLRPVIGSDAIFAPMGALFNGQRIENPTYVIRKGKTDYLMKVGYNKTKDDVGIAGDNLFIIDIYQDDEKLFTVYREKDDVAYIDIYGNLLQLVKTKGSLDERQLKNLMEQAEDHRTYYSRVPGK</sequence>
<evidence type="ECO:0000313" key="1">
    <source>
        <dbReference type="EMBL" id="MEQ3353172.1"/>
    </source>
</evidence>